<dbReference type="InterPro" id="IPR038883">
    <property type="entry name" value="AN11006-like"/>
</dbReference>
<evidence type="ECO:0008006" key="3">
    <source>
        <dbReference type="Google" id="ProtNLM"/>
    </source>
</evidence>
<proteinExistence type="predicted"/>
<dbReference type="InParanoid" id="A0A2T3AR99"/>
<evidence type="ECO:0000313" key="2">
    <source>
        <dbReference type="Proteomes" id="UP000241818"/>
    </source>
</evidence>
<protein>
    <recommendedName>
        <fullName evidence="3">F-box domain-containing protein</fullName>
    </recommendedName>
</protein>
<gene>
    <name evidence="1" type="ORF">M430DRAFT_37522</name>
</gene>
<dbReference type="Proteomes" id="UP000241818">
    <property type="component" value="Unassembled WGS sequence"/>
</dbReference>
<organism evidence="1 2">
    <name type="scientific">Amorphotheca resinae ATCC 22711</name>
    <dbReference type="NCBI Taxonomy" id="857342"/>
    <lineage>
        <taxon>Eukaryota</taxon>
        <taxon>Fungi</taxon>
        <taxon>Dikarya</taxon>
        <taxon>Ascomycota</taxon>
        <taxon>Pezizomycotina</taxon>
        <taxon>Leotiomycetes</taxon>
        <taxon>Helotiales</taxon>
        <taxon>Amorphothecaceae</taxon>
        <taxon>Amorphotheca</taxon>
    </lineage>
</organism>
<reference evidence="1 2" key="1">
    <citation type="journal article" date="2018" name="New Phytol.">
        <title>Comparative genomics and transcriptomics depict ericoid mycorrhizal fungi as versatile saprotrophs and plant mutualists.</title>
        <authorList>
            <person name="Martino E."/>
            <person name="Morin E."/>
            <person name="Grelet G.A."/>
            <person name="Kuo A."/>
            <person name="Kohler A."/>
            <person name="Daghino S."/>
            <person name="Barry K.W."/>
            <person name="Cichocki N."/>
            <person name="Clum A."/>
            <person name="Dockter R.B."/>
            <person name="Hainaut M."/>
            <person name="Kuo R.C."/>
            <person name="LaButti K."/>
            <person name="Lindahl B.D."/>
            <person name="Lindquist E.A."/>
            <person name="Lipzen A."/>
            <person name="Khouja H.R."/>
            <person name="Magnuson J."/>
            <person name="Murat C."/>
            <person name="Ohm R.A."/>
            <person name="Singer S.W."/>
            <person name="Spatafora J.W."/>
            <person name="Wang M."/>
            <person name="Veneault-Fourrey C."/>
            <person name="Henrissat B."/>
            <person name="Grigoriev I.V."/>
            <person name="Martin F.M."/>
            <person name="Perotto S."/>
        </authorList>
    </citation>
    <scope>NUCLEOTIDE SEQUENCE [LARGE SCALE GENOMIC DNA]</scope>
    <source>
        <strain evidence="1 2">ATCC 22711</strain>
    </source>
</reference>
<name>A0A2T3AR99_AMORE</name>
<accession>A0A2T3AR99</accession>
<sequence length="212" mass="24735">MPPQAFRFLDLPPEIRQKIYTLICTSDSLCVPLDEPDAHSSYPSNLLLTNSQLYHEVRPFYFTVNAFSVTVRRQNEDWAYFLSPSFLDNRRQVRSLEITLLRWGSKNFFHETLIPVLEDCILNGRLRCLEIRVSDKWFRSQIGQRNTGNYQGDTLSTLKRILLDPYLEKAVLKAGVISDTESNDYDEKPTLTDVTLKLLEPHLKEAGERRYF</sequence>
<dbReference type="OrthoDB" id="5229512at2759"/>
<keyword evidence="2" id="KW-1185">Reference proteome</keyword>
<dbReference type="GeneID" id="36575219"/>
<evidence type="ECO:0000313" key="1">
    <source>
        <dbReference type="EMBL" id="PSS08776.1"/>
    </source>
</evidence>
<dbReference type="PANTHER" id="PTHR42085:SF2">
    <property type="entry name" value="F-BOX DOMAIN-CONTAINING PROTEIN"/>
    <property type="match status" value="1"/>
</dbReference>
<dbReference type="PANTHER" id="PTHR42085">
    <property type="entry name" value="F-BOX DOMAIN-CONTAINING PROTEIN"/>
    <property type="match status" value="1"/>
</dbReference>
<dbReference type="RefSeq" id="XP_024717174.1">
    <property type="nucleotide sequence ID" value="XM_024867138.1"/>
</dbReference>
<dbReference type="EMBL" id="KZ679018">
    <property type="protein sequence ID" value="PSS08776.1"/>
    <property type="molecule type" value="Genomic_DNA"/>
</dbReference>
<dbReference type="AlphaFoldDB" id="A0A2T3AR99"/>